<sequence>MKAPTFYRLVAVCACSILPFAPALGADRPELADFARGFMEDFSDPGKQPDEVAREYFASAPIFFVGEMPGLSESPDIAPLMLRLFREQFHVLSQPFSSYEIETLAMGDDGSAAMLVAFRRDPGTKPGTGIFCNIFSLARLGGRWKIIGWSLFAMGNAQDCSHSH</sequence>
<keyword evidence="1" id="KW-0732">Signal</keyword>
<feature type="signal peptide" evidence="1">
    <location>
        <begin position="1"/>
        <end position="25"/>
    </location>
</feature>
<protein>
    <recommendedName>
        <fullName evidence="4">SnoaL-like domain-containing protein</fullName>
    </recommendedName>
</protein>
<dbReference type="RefSeq" id="WP_091511984.1">
    <property type="nucleotide sequence ID" value="NZ_FNFH01000003.1"/>
</dbReference>
<evidence type="ECO:0000313" key="2">
    <source>
        <dbReference type="EMBL" id="SDK17752.1"/>
    </source>
</evidence>
<dbReference type="EMBL" id="FNFH01000003">
    <property type="protein sequence ID" value="SDK17752.1"/>
    <property type="molecule type" value="Genomic_DNA"/>
</dbReference>
<reference evidence="3" key="1">
    <citation type="submission" date="2016-10" db="EMBL/GenBank/DDBJ databases">
        <authorList>
            <person name="Varghese N."/>
            <person name="Submissions S."/>
        </authorList>
    </citation>
    <scope>NUCLEOTIDE SEQUENCE [LARGE SCALE GENOMIC DNA]</scope>
    <source>
        <strain evidence="3">CGMCC 1.10658</strain>
    </source>
</reference>
<feature type="chain" id="PRO_5011597798" description="SnoaL-like domain-containing protein" evidence="1">
    <location>
        <begin position="26"/>
        <end position="164"/>
    </location>
</feature>
<dbReference type="AlphaFoldDB" id="A0A1G8ZRL5"/>
<evidence type="ECO:0000256" key="1">
    <source>
        <dbReference type="SAM" id="SignalP"/>
    </source>
</evidence>
<organism evidence="2 3">
    <name type="scientific">Microbulbifer yueqingensis</name>
    <dbReference type="NCBI Taxonomy" id="658219"/>
    <lineage>
        <taxon>Bacteria</taxon>
        <taxon>Pseudomonadati</taxon>
        <taxon>Pseudomonadota</taxon>
        <taxon>Gammaproteobacteria</taxon>
        <taxon>Cellvibrionales</taxon>
        <taxon>Microbulbiferaceae</taxon>
        <taxon>Microbulbifer</taxon>
    </lineage>
</organism>
<evidence type="ECO:0008006" key="4">
    <source>
        <dbReference type="Google" id="ProtNLM"/>
    </source>
</evidence>
<accession>A0A1G8ZRL5</accession>
<name>A0A1G8ZRL5_9GAMM</name>
<proteinExistence type="predicted"/>
<dbReference type="OrthoDB" id="5734000at2"/>
<gene>
    <name evidence="2" type="ORF">SAMN05216212_1730</name>
</gene>
<keyword evidence="3" id="KW-1185">Reference proteome</keyword>
<evidence type="ECO:0000313" key="3">
    <source>
        <dbReference type="Proteomes" id="UP000199305"/>
    </source>
</evidence>
<dbReference type="Proteomes" id="UP000199305">
    <property type="component" value="Unassembled WGS sequence"/>
</dbReference>
<dbReference type="STRING" id="658219.SAMN05216212_1730"/>